<dbReference type="STRING" id="1442368.A0A0D2H668"/>
<proteinExistence type="inferred from homology"/>
<evidence type="ECO:0000313" key="3">
    <source>
        <dbReference type="EMBL" id="KIW86350.1"/>
    </source>
</evidence>
<dbReference type="PRINTS" id="PR00081">
    <property type="entry name" value="GDHRDH"/>
</dbReference>
<dbReference type="InterPro" id="IPR036291">
    <property type="entry name" value="NAD(P)-bd_dom_sf"/>
</dbReference>
<dbReference type="Gene3D" id="3.40.50.720">
    <property type="entry name" value="NAD(P)-binding Rossmann-like Domain"/>
    <property type="match status" value="1"/>
</dbReference>
<evidence type="ECO:0000256" key="1">
    <source>
        <dbReference type="ARBA" id="ARBA00006484"/>
    </source>
</evidence>
<reference evidence="3 4" key="1">
    <citation type="submission" date="2015-01" db="EMBL/GenBank/DDBJ databases">
        <title>The Genome Sequence of Fonsecaea pedrosoi CBS 271.37.</title>
        <authorList>
            <consortium name="The Broad Institute Genomics Platform"/>
            <person name="Cuomo C."/>
            <person name="de Hoog S."/>
            <person name="Gorbushina A."/>
            <person name="Stielow B."/>
            <person name="Teixiera M."/>
            <person name="Abouelleil A."/>
            <person name="Chapman S.B."/>
            <person name="Priest M."/>
            <person name="Young S.K."/>
            <person name="Wortman J."/>
            <person name="Nusbaum C."/>
            <person name="Birren B."/>
        </authorList>
    </citation>
    <scope>NUCLEOTIDE SEQUENCE [LARGE SCALE GENOMIC DNA]</scope>
    <source>
        <strain evidence="3 4">CBS 271.37</strain>
    </source>
</reference>
<organism evidence="3 4">
    <name type="scientific">Fonsecaea pedrosoi CBS 271.37</name>
    <dbReference type="NCBI Taxonomy" id="1442368"/>
    <lineage>
        <taxon>Eukaryota</taxon>
        <taxon>Fungi</taxon>
        <taxon>Dikarya</taxon>
        <taxon>Ascomycota</taxon>
        <taxon>Pezizomycotina</taxon>
        <taxon>Eurotiomycetes</taxon>
        <taxon>Chaetothyriomycetidae</taxon>
        <taxon>Chaetothyriales</taxon>
        <taxon>Herpotrichiellaceae</taxon>
        <taxon>Fonsecaea</taxon>
    </lineage>
</organism>
<dbReference type="RefSeq" id="XP_013290158.1">
    <property type="nucleotide sequence ID" value="XM_013434704.1"/>
</dbReference>
<dbReference type="EMBL" id="KN846969">
    <property type="protein sequence ID" value="KIW86350.1"/>
    <property type="molecule type" value="Genomic_DNA"/>
</dbReference>
<gene>
    <name evidence="3" type="ORF">Z517_01746</name>
</gene>
<accession>A0A0D2H668</accession>
<name>A0A0D2H668_9EURO</name>
<dbReference type="Pfam" id="PF00106">
    <property type="entry name" value="adh_short"/>
    <property type="match status" value="1"/>
</dbReference>
<dbReference type="GeneID" id="25301236"/>
<protein>
    <recommendedName>
        <fullName evidence="5">Short-chain dehydrogenase</fullName>
    </recommendedName>
</protein>
<comment type="similarity">
    <text evidence="1">Belongs to the short-chain dehydrogenases/reductases (SDR) family.</text>
</comment>
<evidence type="ECO:0000313" key="4">
    <source>
        <dbReference type="Proteomes" id="UP000053029"/>
    </source>
</evidence>
<dbReference type="OrthoDB" id="4109642at2759"/>
<dbReference type="AlphaFoldDB" id="A0A0D2H668"/>
<dbReference type="SUPFAM" id="SSF51735">
    <property type="entry name" value="NAD(P)-binding Rossmann-fold domains"/>
    <property type="match status" value="1"/>
</dbReference>
<dbReference type="HOGENOM" id="CLU_010194_2_11_1"/>
<dbReference type="Proteomes" id="UP000053029">
    <property type="component" value="Unassembled WGS sequence"/>
</dbReference>
<keyword evidence="4" id="KW-1185">Reference proteome</keyword>
<dbReference type="PANTHER" id="PTHR43008:SF8">
    <property type="entry name" value="BENZIL REDUCTASE ((S)-BENZOIN FORMING) IRC24"/>
    <property type="match status" value="1"/>
</dbReference>
<evidence type="ECO:0000256" key="2">
    <source>
        <dbReference type="ARBA" id="ARBA00023002"/>
    </source>
</evidence>
<keyword evidence="2" id="KW-0560">Oxidoreductase</keyword>
<sequence>MAQDPVVIVTGGVAGIGAAIVDQLLRENARLVVVDLAEEPLRQRQATLGKDRFQYVIGDVSNDQVNSQAVELAIKTWAKIDAVALNAGIMAPIQRICDMASTEVTKIFNVNVVAHVSMLSAAIPYLRKSKGRVIFTSSDAGEQLRWKAWGAYGASKAAVNFFAQALTLEEPDITAIAVYPGIVNTPLVNKLIHGEFPGMTADELKEYIAYLRPRLVEPHQPGSVIAKLAIKASPNLRGKIAFWDDVMFNMD</sequence>
<dbReference type="PANTHER" id="PTHR43008">
    <property type="entry name" value="BENZIL REDUCTASE"/>
    <property type="match status" value="1"/>
</dbReference>
<dbReference type="GO" id="GO:0016616">
    <property type="term" value="F:oxidoreductase activity, acting on the CH-OH group of donors, NAD or NADP as acceptor"/>
    <property type="evidence" value="ECO:0007669"/>
    <property type="project" value="UniProtKB-ARBA"/>
</dbReference>
<evidence type="ECO:0008006" key="5">
    <source>
        <dbReference type="Google" id="ProtNLM"/>
    </source>
</evidence>
<dbReference type="VEuPathDB" id="FungiDB:Z517_01746"/>
<dbReference type="GO" id="GO:0050664">
    <property type="term" value="F:oxidoreductase activity, acting on NAD(P)H, oxygen as acceptor"/>
    <property type="evidence" value="ECO:0007669"/>
    <property type="project" value="TreeGrafter"/>
</dbReference>
<dbReference type="InterPro" id="IPR002347">
    <property type="entry name" value="SDR_fam"/>
</dbReference>